<evidence type="ECO:0000256" key="1">
    <source>
        <dbReference type="SAM" id="Phobius"/>
    </source>
</evidence>
<sequence length="231" mass="25748">MPFKQRLTLTMVWFRQIRNWSLGFAAFVIAIVPVVGTFVWIAASHGAEKQVRFAGLFLNILGLAFVAIGVASTRRKFDQPSIFVRPWRFFKSFPSFPQPITGVVRGSLAGATGKARGFVVPSVKGLTVEQRLERLEKTVLDLSIDASTARDEIDQKFAEQMASLQQERSERKDGESSIRRELEASATGGLDQALYGVLWLFFGSIYTTVPVELCNGLQSWLRWWPAANCGA</sequence>
<keyword evidence="1" id="KW-0472">Membrane</keyword>
<dbReference type="EMBL" id="FCOE02000037">
    <property type="protein sequence ID" value="SAK92872.1"/>
    <property type="molecule type" value="Genomic_DNA"/>
</dbReference>
<organism evidence="2 3">
    <name type="scientific">Caballeronia pedi</name>
    <dbReference type="NCBI Taxonomy" id="1777141"/>
    <lineage>
        <taxon>Bacteria</taxon>
        <taxon>Pseudomonadati</taxon>
        <taxon>Pseudomonadota</taxon>
        <taxon>Betaproteobacteria</taxon>
        <taxon>Burkholderiales</taxon>
        <taxon>Burkholderiaceae</taxon>
        <taxon>Caballeronia</taxon>
    </lineage>
</organism>
<dbReference type="Proteomes" id="UP000054911">
    <property type="component" value="Unassembled WGS sequence"/>
</dbReference>
<evidence type="ECO:0000313" key="2">
    <source>
        <dbReference type="EMBL" id="SAK92872.1"/>
    </source>
</evidence>
<dbReference type="RefSeq" id="WP_061179022.1">
    <property type="nucleotide sequence ID" value="NZ_FCOE02000037.1"/>
</dbReference>
<reference evidence="2" key="1">
    <citation type="submission" date="2016-01" db="EMBL/GenBank/DDBJ databases">
        <authorList>
            <person name="Peeters C."/>
        </authorList>
    </citation>
    <scope>NUCLEOTIDE SEQUENCE [LARGE SCALE GENOMIC DNA]</scope>
    <source>
        <strain evidence="2">LMG 29323</strain>
    </source>
</reference>
<feature type="transmembrane region" description="Helical" evidence="1">
    <location>
        <begin position="20"/>
        <end position="41"/>
    </location>
</feature>
<name>A0A158DE20_9BURK</name>
<dbReference type="AlphaFoldDB" id="A0A158DE20"/>
<evidence type="ECO:0000313" key="3">
    <source>
        <dbReference type="Proteomes" id="UP000054911"/>
    </source>
</evidence>
<comment type="caution">
    <text evidence="2">The sequence shown here is derived from an EMBL/GenBank/DDBJ whole genome shotgun (WGS) entry which is preliminary data.</text>
</comment>
<gene>
    <name evidence="2" type="ORF">AWB80_06728</name>
</gene>
<accession>A0A158DE20</accession>
<protein>
    <submittedName>
        <fullName evidence="2">Uncharacterized protein</fullName>
    </submittedName>
</protein>
<keyword evidence="3" id="KW-1185">Reference proteome</keyword>
<feature type="transmembrane region" description="Helical" evidence="1">
    <location>
        <begin position="53"/>
        <end position="71"/>
    </location>
</feature>
<proteinExistence type="predicted"/>
<dbReference type="OrthoDB" id="7107860at2"/>
<keyword evidence="1" id="KW-0812">Transmembrane</keyword>
<keyword evidence="1" id="KW-1133">Transmembrane helix</keyword>